<evidence type="ECO:0000256" key="2">
    <source>
        <dbReference type="ARBA" id="ARBA00010199"/>
    </source>
</evidence>
<dbReference type="STRING" id="284590.Q6CLB6"/>
<feature type="transmembrane region" description="Helical" evidence="6">
    <location>
        <begin position="151"/>
        <end position="172"/>
    </location>
</feature>
<dbReference type="PaxDb" id="284590-Q6CLB6"/>
<proteinExistence type="inferred from homology"/>
<dbReference type="EMBL" id="CR382126">
    <property type="protein sequence ID" value="CAG97981.1"/>
    <property type="molecule type" value="Genomic_DNA"/>
</dbReference>
<feature type="transmembrane region" description="Helical" evidence="6">
    <location>
        <begin position="442"/>
        <end position="465"/>
    </location>
</feature>
<comment type="similarity">
    <text evidence="2">Belongs to the multi antimicrobial extrusion (MATE) (TC 2.A.66.1) family.</text>
</comment>
<dbReference type="NCBIfam" id="TIGR00797">
    <property type="entry name" value="matE"/>
    <property type="match status" value="1"/>
</dbReference>
<dbReference type="InterPro" id="IPR045069">
    <property type="entry name" value="MATE_euk"/>
</dbReference>
<dbReference type="GO" id="GO:1990961">
    <property type="term" value="P:xenobiotic detoxification by transmembrane export across the plasma membrane"/>
    <property type="evidence" value="ECO:0007669"/>
    <property type="project" value="InterPro"/>
</dbReference>
<dbReference type="HOGENOM" id="CLU_012893_1_2_1"/>
<evidence type="ECO:0000256" key="1">
    <source>
        <dbReference type="ARBA" id="ARBA00004141"/>
    </source>
</evidence>
<keyword evidence="3 6" id="KW-0812">Transmembrane</keyword>
<evidence type="ECO:0000256" key="5">
    <source>
        <dbReference type="ARBA" id="ARBA00023136"/>
    </source>
</evidence>
<organism evidence="7 8">
    <name type="scientific">Kluyveromyces lactis (strain ATCC 8585 / CBS 2359 / DSM 70799 / NBRC 1267 / NRRL Y-1140 / WM37)</name>
    <name type="common">Yeast</name>
    <name type="synonym">Candida sphaerica</name>
    <dbReference type="NCBI Taxonomy" id="284590"/>
    <lineage>
        <taxon>Eukaryota</taxon>
        <taxon>Fungi</taxon>
        <taxon>Dikarya</taxon>
        <taxon>Ascomycota</taxon>
        <taxon>Saccharomycotina</taxon>
        <taxon>Saccharomycetes</taxon>
        <taxon>Saccharomycetales</taxon>
        <taxon>Saccharomycetaceae</taxon>
        <taxon>Kluyveromyces</taxon>
    </lineage>
</organism>
<evidence type="ECO:0000313" key="7">
    <source>
        <dbReference type="EMBL" id="CAG97981.1"/>
    </source>
</evidence>
<feature type="transmembrane region" description="Helical" evidence="6">
    <location>
        <begin position="184"/>
        <end position="206"/>
    </location>
</feature>
<dbReference type="GeneID" id="2894971"/>
<dbReference type="GO" id="GO:0015297">
    <property type="term" value="F:antiporter activity"/>
    <property type="evidence" value="ECO:0007669"/>
    <property type="project" value="InterPro"/>
</dbReference>
<sequence length="483" mass="52885">MVPGEDSSLIAHRGGDSGYNTVESLKKDGETSLEYEFWYMTKTSIPLIITFLLQCSLSSSALVFAGRVGTLEVGGISIGNVTFAVTSAIFIGIATCLDTVCPQAYGAGKYNMVGLYFQRGVAISFLFAVPVIAFWYNSEYVLSFLVEDADVVHIAAVYLRIMILSLPGYIIFECGKKYLQAQGDFVTGQNILFVCAPLNILLNYLFVLKYKFGYIGSPISMVLSYTLMGLTIVAYICRQIYFGNSSCWHPITGNFSAIFKNWGPLIALALPGLIMIEAEFFAFEIITVLSAKFGTEVLAAQSIVATLQTFFFQLPFSCSVAASNRIAYHIGSGITENCKTATKATMFGVGPAAGIINFTVLYFGRYKLCSLFNADPVLVNKAAGLLCVVALNQIYDCFNVMAAGVLRAQGRQRIGGYLNIMAYYLVGLEVGILLAFKFKMEVLGFWIGIGVGVLFLAIGENYFVYISNWRNIISKSQDLRHEA</sequence>
<name>Q6CLB6_KLULA</name>
<keyword evidence="5 6" id="KW-0472">Membrane</keyword>
<evidence type="ECO:0000256" key="6">
    <source>
        <dbReference type="SAM" id="Phobius"/>
    </source>
</evidence>
<keyword evidence="4 6" id="KW-1133">Transmembrane helix</keyword>
<dbReference type="PANTHER" id="PTHR11206">
    <property type="entry name" value="MULTIDRUG RESISTANCE PROTEIN"/>
    <property type="match status" value="1"/>
</dbReference>
<feature type="transmembrane region" description="Helical" evidence="6">
    <location>
        <begin position="78"/>
        <end position="101"/>
    </location>
</feature>
<dbReference type="eggNOG" id="KOG1347">
    <property type="taxonomic scope" value="Eukaryota"/>
</dbReference>
<accession>Q6CLB6</accession>
<feature type="transmembrane region" description="Helical" evidence="6">
    <location>
        <begin position="212"/>
        <end position="236"/>
    </location>
</feature>
<feature type="transmembrane region" description="Helical" evidence="6">
    <location>
        <begin position="113"/>
        <end position="136"/>
    </location>
</feature>
<gene>
    <name evidence="7" type="ORF">KLLA0_F04279g</name>
</gene>
<dbReference type="InParanoid" id="Q6CLB6"/>
<dbReference type="GO" id="GO:0016020">
    <property type="term" value="C:membrane"/>
    <property type="evidence" value="ECO:0007669"/>
    <property type="project" value="UniProtKB-SubCell"/>
</dbReference>
<feature type="transmembrane region" description="Helical" evidence="6">
    <location>
        <begin position="417"/>
        <end position="436"/>
    </location>
</feature>
<reference evidence="7 8" key="1">
    <citation type="journal article" date="2004" name="Nature">
        <title>Genome evolution in yeasts.</title>
        <authorList>
            <consortium name="Genolevures"/>
            <person name="Dujon B."/>
            <person name="Sherman D."/>
            <person name="Fischer G."/>
            <person name="Durrens P."/>
            <person name="Casaregola S."/>
            <person name="Lafontaine I."/>
            <person name="de Montigny J."/>
            <person name="Marck C."/>
            <person name="Neuveglise C."/>
            <person name="Talla E."/>
            <person name="Goffard N."/>
            <person name="Frangeul L."/>
            <person name="Aigle M."/>
            <person name="Anthouard V."/>
            <person name="Babour A."/>
            <person name="Barbe V."/>
            <person name="Barnay S."/>
            <person name="Blanchin S."/>
            <person name="Beckerich J.M."/>
            <person name="Beyne E."/>
            <person name="Bleykasten C."/>
            <person name="Boisrame A."/>
            <person name="Boyer J."/>
            <person name="Cattolico L."/>
            <person name="Confanioleri F."/>
            <person name="de Daruvar A."/>
            <person name="Despons L."/>
            <person name="Fabre E."/>
            <person name="Fairhead C."/>
            <person name="Ferry-Dumazet H."/>
            <person name="Groppi A."/>
            <person name="Hantraye F."/>
            <person name="Hennequin C."/>
            <person name="Jauniaux N."/>
            <person name="Joyet P."/>
            <person name="Kachouri R."/>
            <person name="Kerrest A."/>
            <person name="Koszul R."/>
            <person name="Lemaire M."/>
            <person name="Lesur I."/>
            <person name="Ma L."/>
            <person name="Muller H."/>
            <person name="Nicaud J.M."/>
            <person name="Nikolski M."/>
            <person name="Oztas S."/>
            <person name="Ozier-Kalogeropoulos O."/>
            <person name="Pellenz S."/>
            <person name="Potier S."/>
            <person name="Richard G.F."/>
            <person name="Straub M.L."/>
            <person name="Suleau A."/>
            <person name="Swennene D."/>
            <person name="Tekaia F."/>
            <person name="Wesolowski-Louvel M."/>
            <person name="Westhof E."/>
            <person name="Wirth B."/>
            <person name="Zeniou-Meyer M."/>
            <person name="Zivanovic I."/>
            <person name="Bolotin-Fukuhara M."/>
            <person name="Thierry A."/>
            <person name="Bouchier C."/>
            <person name="Caudron B."/>
            <person name="Scarpelli C."/>
            <person name="Gaillardin C."/>
            <person name="Weissenbach J."/>
            <person name="Wincker P."/>
            <person name="Souciet J.L."/>
        </authorList>
    </citation>
    <scope>NUCLEOTIDE SEQUENCE [LARGE SCALE GENOMIC DNA]</scope>
    <source>
        <strain evidence="8">ATCC 8585 / CBS 2359 / DSM 70799 / NBRC 1267 / NRRL Y-1140 / WM37</strain>
    </source>
</reference>
<dbReference type="KEGG" id="kla:KLLA0_F04279g"/>
<dbReference type="OMA" id="MCENTEA"/>
<dbReference type="InterPro" id="IPR002528">
    <property type="entry name" value="MATE_fam"/>
</dbReference>
<dbReference type="CDD" id="cd13132">
    <property type="entry name" value="MATE_eukaryotic"/>
    <property type="match status" value="1"/>
</dbReference>
<keyword evidence="8" id="KW-1185">Reference proteome</keyword>
<comment type="subcellular location">
    <subcellularLocation>
        <location evidence="1">Membrane</location>
        <topology evidence="1">Multi-pass membrane protein</topology>
    </subcellularLocation>
</comment>
<evidence type="ECO:0000256" key="4">
    <source>
        <dbReference type="ARBA" id="ARBA00022989"/>
    </source>
</evidence>
<dbReference type="AlphaFoldDB" id="Q6CLB6"/>
<feature type="transmembrane region" description="Helical" evidence="6">
    <location>
        <begin position="265"/>
        <end position="286"/>
    </location>
</feature>
<dbReference type="Pfam" id="PF01554">
    <property type="entry name" value="MatE"/>
    <property type="match status" value="2"/>
</dbReference>
<feature type="transmembrane region" description="Helical" evidence="6">
    <location>
        <begin position="383"/>
        <end position="405"/>
    </location>
</feature>
<dbReference type="GO" id="GO:0042910">
    <property type="term" value="F:xenobiotic transmembrane transporter activity"/>
    <property type="evidence" value="ECO:0007669"/>
    <property type="project" value="InterPro"/>
</dbReference>
<protein>
    <submittedName>
        <fullName evidence="7">KLLA0F04279p</fullName>
    </submittedName>
</protein>
<evidence type="ECO:0000313" key="8">
    <source>
        <dbReference type="Proteomes" id="UP000000598"/>
    </source>
</evidence>
<feature type="transmembrane region" description="Helical" evidence="6">
    <location>
        <begin position="45"/>
        <end position="66"/>
    </location>
</feature>
<evidence type="ECO:0000256" key="3">
    <source>
        <dbReference type="ARBA" id="ARBA00022692"/>
    </source>
</evidence>
<feature type="transmembrane region" description="Helical" evidence="6">
    <location>
        <begin position="344"/>
        <end position="363"/>
    </location>
</feature>
<dbReference type="Proteomes" id="UP000000598">
    <property type="component" value="Chromosome F"/>
</dbReference>
<dbReference type="RefSeq" id="XP_455273.1">
    <property type="nucleotide sequence ID" value="XM_455273.1"/>
</dbReference>